<gene>
    <name evidence="4" type="ORF">KP509_28G012400</name>
</gene>
<dbReference type="SMART" id="SM00320">
    <property type="entry name" value="WD40"/>
    <property type="match status" value="7"/>
</dbReference>
<feature type="repeat" description="WD" evidence="3">
    <location>
        <begin position="374"/>
        <end position="403"/>
    </location>
</feature>
<dbReference type="PROSITE" id="PS50082">
    <property type="entry name" value="WD_REPEATS_2"/>
    <property type="match status" value="3"/>
</dbReference>
<dbReference type="PROSITE" id="PS00678">
    <property type="entry name" value="WD_REPEATS_1"/>
    <property type="match status" value="2"/>
</dbReference>
<organism evidence="4 5">
    <name type="scientific">Ceratopteris richardii</name>
    <name type="common">Triangle waterfern</name>
    <dbReference type="NCBI Taxonomy" id="49495"/>
    <lineage>
        <taxon>Eukaryota</taxon>
        <taxon>Viridiplantae</taxon>
        <taxon>Streptophyta</taxon>
        <taxon>Embryophyta</taxon>
        <taxon>Tracheophyta</taxon>
        <taxon>Polypodiopsida</taxon>
        <taxon>Polypodiidae</taxon>
        <taxon>Polypodiales</taxon>
        <taxon>Pteridineae</taxon>
        <taxon>Pteridaceae</taxon>
        <taxon>Parkerioideae</taxon>
        <taxon>Ceratopteris</taxon>
    </lineage>
</organism>
<dbReference type="SUPFAM" id="SSF50978">
    <property type="entry name" value="WD40 repeat-like"/>
    <property type="match status" value="1"/>
</dbReference>
<evidence type="ECO:0000256" key="1">
    <source>
        <dbReference type="ARBA" id="ARBA00022574"/>
    </source>
</evidence>
<evidence type="ECO:0000256" key="2">
    <source>
        <dbReference type="ARBA" id="ARBA00022737"/>
    </source>
</evidence>
<dbReference type="OrthoDB" id="674604at2759"/>
<dbReference type="AlphaFoldDB" id="A0A8T2RB78"/>
<keyword evidence="2" id="KW-0677">Repeat</keyword>
<comment type="caution">
    <text evidence="4">The sequence shown here is derived from an EMBL/GenBank/DDBJ whole genome shotgun (WGS) entry which is preliminary data.</text>
</comment>
<dbReference type="InterPro" id="IPR045182">
    <property type="entry name" value="JINGUBANG-like"/>
</dbReference>
<dbReference type="Gene3D" id="2.130.10.10">
    <property type="entry name" value="YVTN repeat-like/Quinoprotein amine dehydrogenase"/>
    <property type="match status" value="3"/>
</dbReference>
<keyword evidence="5" id="KW-1185">Reference proteome</keyword>
<dbReference type="InterPro" id="IPR015943">
    <property type="entry name" value="WD40/YVTN_repeat-like_dom_sf"/>
</dbReference>
<dbReference type="InterPro" id="IPR001680">
    <property type="entry name" value="WD40_rpt"/>
</dbReference>
<accession>A0A8T2RB78</accession>
<name>A0A8T2RB78_CERRI</name>
<sequence length="492" mass="54137">MHMMNLRSFILIPETSNAAQESFETETIAEPPRSRKIALCSRSNTVGFLPSLVSLFADFTTLDTVVDHRCVATITGDRGSQINSLVILGDYIYAGTGCNSIIGVPTDSIRVWQRTTMKESMGFGAGYAAVKALVVGGNWILSAHQDQRIRVWGKSGKISTNGTRRSKQVSDGYGQTRRDLVDGDDGQHKLIASMPTLRDYIKAFVAPRNYVQVRRHCKRLWIEHVDIISMLAIGGTADDPILYSASWDRSIKVWRLSDLKCLESFKAHEDAINALLVSPDGLLYSASSDAKIKVWGSSGAPEEEEQRRMPKSKKTSKHFLIASLEAHKASVNALSLCKETHGEKFALYSAGSDKDIVVWEMEHEIRQMVPKGTLKGHRKAVLCLSSTADFLCSGSADRTIRVWRRSGASSGGLSSHCCVAILQGHCGPIKCLAMSFSDEDHCVLYSSSLDNQLKVWNLTVSMTVESVKDEGRGSAVNEPVASLIAPWRFKSF</sequence>
<dbReference type="PROSITE" id="PS50294">
    <property type="entry name" value="WD_REPEATS_REGION"/>
    <property type="match status" value="2"/>
</dbReference>
<keyword evidence="1 3" id="KW-0853">WD repeat</keyword>
<dbReference type="InterPro" id="IPR019775">
    <property type="entry name" value="WD40_repeat_CS"/>
</dbReference>
<dbReference type="Pfam" id="PF00400">
    <property type="entry name" value="WD40"/>
    <property type="match status" value="5"/>
</dbReference>
<dbReference type="OMA" id="WEISKCH"/>
<dbReference type="InterPro" id="IPR020472">
    <property type="entry name" value="WD40_PAC1"/>
</dbReference>
<feature type="repeat" description="WD" evidence="3">
    <location>
        <begin position="422"/>
        <end position="466"/>
    </location>
</feature>
<feature type="repeat" description="WD" evidence="3">
    <location>
        <begin position="265"/>
        <end position="295"/>
    </location>
</feature>
<dbReference type="PANTHER" id="PTHR22844:SF387">
    <property type="entry name" value="F3I6.5 PROTEIN"/>
    <property type="match status" value="1"/>
</dbReference>
<dbReference type="InterPro" id="IPR036322">
    <property type="entry name" value="WD40_repeat_dom_sf"/>
</dbReference>
<proteinExistence type="predicted"/>
<evidence type="ECO:0000313" key="4">
    <source>
        <dbReference type="EMBL" id="KAH7293107.1"/>
    </source>
</evidence>
<dbReference type="PANTHER" id="PTHR22844">
    <property type="entry name" value="F-BOX AND WD40 DOMAIN PROTEIN"/>
    <property type="match status" value="1"/>
</dbReference>
<protein>
    <submittedName>
        <fullName evidence="4">Uncharacterized protein</fullName>
    </submittedName>
</protein>
<dbReference type="PRINTS" id="PR00320">
    <property type="entry name" value="GPROTEINBRPT"/>
</dbReference>
<reference evidence="4" key="1">
    <citation type="submission" date="2021-08" db="EMBL/GenBank/DDBJ databases">
        <title>WGS assembly of Ceratopteris richardii.</title>
        <authorList>
            <person name="Marchant D.B."/>
            <person name="Chen G."/>
            <person name="Jenkins J."/>
            <person name="Shu S."/>
            <person name="Leebens-Mack J."/>
            <person name="Grimwood J."/>
            <person name="Schmutz J."/>
            <person name="Soltis P."/>
            <person name="Soltis D."/>
            <person name="Chen Z.-H."/>
        </authorList>
    </citation>
    <scope>NUCLEOTIDE SEQUENCE</scope>
    <source>
        <strain evidence="4">Whitten #5841</strain>
        <tissue evidence="4">Leaf</tissue>
    </source>
</reference>
<dbReference type="EMBL" id="CM035433">
    <property type="protein sequence ID" value="KAH7293107.1"/>
    <property type="molecule type" value="Genomic_DNA"/>
</dbReference>
<evidence type="ECO:0000256" key="3">
    <source>
        <dbReference type="PROSITE-ProRule" id="PRU00221"/>
    </source>
</evidence>
<dbReference type="Proteomes" id="UP000825935">
    <property type="component" value="Chromosome 28"/>
</dbReference>
<evidence type="ECO:0000313" key="5">
    <source>
        <dbReference type="Proteomes" id="UP000825935"/>
    </source>
</evidence>